<reference evidence="1" key="1">
    <citation type="journal article" date="2015" name="Nature">
        <title>Complex archaea that bridge the gap between prokaryotes and eukaryotes.</title>
        <authorList>
            <person name="Spang A."/>
            <person name="Saw J.H."/>
            <person name="Jorgensen S.L."/>
            <person name="Zaremba-Niedzwiedzka K."/>
            <person name="Martijn J."/>
            <person name="Lind A.E."/>
            <person name="van Eijk R."/>
            <person name="Schleper C."/>
            <person name="Guy L."/>
            <person name="Ettema T.J."/>
        </authorList>
    </citation>
    <scope>NUCLEOTIDE SEQUENCE</scope>
</reference>
<dbReference type="AlphaFoldDB" id="A0A0F9IRZ5"/>
<organism evidence="1">
    <name type="scientific">marine sediment metagenome</name>
    <dbReference type="NCBI Taxonomy" id="412755"/>
    <lineage>
        <taxon>unclassified sequences</taxon>
        <taxon>metagenomes</taxon>
        <taxon>ecological metagenomes</taxon>
    </lineage>
</organism>
<name>A0A0F9IRZ5_9ZZZZ</name>
<comment type="caution">
    <text evidence="1">The sequence shown here is derived from an EMBL/GenBank/DDBJ whole genome shotgun (WGS) entry which is preliminary data.</text>
</comment>
<evidence type="ECO:0000313" key="1">
    <source>
        <dbReference type="EMBL" id="KKM60133.1"/>
    </source>
</evidence>
<proteinExistence type="predicted"/>
<dbReference type="EMBL" id="LAZR01011735">
    <property type="protein sequence ID" value="KKM60133.1"/>
    <property type="molecule type" value="Genomic_DNA"/>
</dbReference>
<gene>
    <name evidence="1" type="ORF">LCGC14_1544920</name>
</gene>
<accession>A0A0F9IRZ5</accession>
<protein>
    <submittedName>
        <fullName evidence="1">Uncharacterized protein</fullName>
    </submittedName>
</protein>
<sequence>MTKDEYDDLCEIQLFLIDGDMDDDSWGIANQKLDELIQRSKKQIIKRMANKIVQG</sequence>